<dbReference type="Proteomes" id="UP000030758">
    <property type="component" value="Unassembled WGS sequence"/>
</dbReference>
<evidence type="ECO:0000313" key="2">
    <source>
        <dbReference type="EMBL" id="KFD68676.1"/>
    </source>
</evidence>
<evidence type="ECO:0000313" key="1">
    <source>
        <dbReference type="EMBL" id="KFD55352.1"/>
    </source>
</evidence>
<name>A0A085MDQ6_9BILA</name>
<dbReference type="AlphaFoldDB" id="A0A085MDQ6"/>
<reference evidence="1 3" key="1">
    <citation type="journal article" date="2014" name="Nat. Genet.">
        <title>Genome and transcriptome of the porcine whipworm Trichuris suis.</title>
        <authorList>
            <person name="Jex A.R."/>
            <person name="Nejsum P."/>
            <person name="Schwarz E.M."/>
            <person name="Hu L."/>
            <person name="Young N.D."/>
            <person name="Hall R.S."/>
            <person name="Korhonen P.K."/>
            <person name="Liao S."/>
            <person name="Thamsborg S."/>
            <person name="Xia J."/>
            <person name="Xu P."/>
            <person name="Wang S."/>
            <person name="Scheerlinck J.P."/>
            <person name="Hofmann A."/>
            <person name="Sternberg P.W."/>
            <person name="Wang J."/>
            <person name="Gasser R.B."/>
        </authorList>
    </citation>
    <scope>NUCLEOTIDE SEQUENCE [LARGE SCALE GENOMIC DNA]</scope>
    <source>
        <strain evidence="2">DCEP-RM93F</strain>
        <strain evidence="1">DCEP-RM93M</strain>
    </source>
</reference>
<dbReference type="EMBL" id="KL367502">
    <property type="protein sequence ID" value="KFD68676.1"/>
    <property type="molecule type" value="Genomic_DNA"/>
</dbReference>
<proteinExistence type="predicted"/>
<keyword evidence="3" id="KW-1185">Reference proteome</keyword>
<organism evidence="1 3">
    <name type="scientific">Trichuris suis</name>
    <name type="common">pig whipworm</name>
    <dbReference type="NCBI Taxonomy" id="68888"/>
    <lineage>
        <taxon>Eukaryota</taxon>
        <taxon>Metazoa</taxon>
        <taxon>Ecdysozoa</taxon>
        <taxon>Nematoda</taxon>
        <taxon>Enoplea</taxon>
        <taxon>Dorylaimia</taxon>
        <taxon>Trichinellida</taxon>
        <taxon>Trichuridae</taxon>
        <taxon>Trichuris</taxon>
    </lineage>
</organism>
<evidence type="ECO:0000313" key="3">
    <source>
        <dbReference type="Proteomes" id="UP000030764"/>
    </source>
</evidence>
<gene>
    <name evidence="1" type="ORF">M513_03692</name>
    <name evidence="2" type="ORF">M514_03692</name>
</gene>
<sequence>MVKFISQLLESQLAVTAYVRKCRISILKNMPCIENWASTDQLHVGSTRQDACLKLMDIAIHTFPERSAFLPFLDENVRPQLVLYSTATAISPSAEIVLLTAKR</sequence>
<dbReference type="Proteomes" id="UP000030764">
    <property type="component" value="Unassembled WGS sequence"/>
</dbReference>
<protein>
    <submittedName>
        <fullName evidence="1">Uncharacterized protein</fullName>
    </submittedName>
</protein>
<dbReference type="EMBL" id="KL363200">
    <property type="protein sequence ID" value="KFD55352.1"/>
    <property type="molecule type" value="Genomic_DNA"/>
</dbReference>
<accession>A0A085MDQ6</accession>